<accession>A0AAD6V6I1</accession>
<gene>
    <name evidence="1" type="ORF">GGX14DRAFT_648059</name>
</gene>
<dbReference type="EMBL" id="JARJCW010000049">
    <property type="protein sequence ID" value="KAJ7203841.1"/>
    <property type="molecule type" value="Genomic_DNA"/>
</dbReference>
<sequence length="415" mass="45373">MAAAVLDRLFRATQAVDAAIPHARHQKRCSNGYCRIERLSLFKFFHAFLEVYDLAGSLINKPCCRRSLPPGAVIGPHRCVTRPSQRFWVAQSTRSPPPSMFLTDYLLIRRTTASPQPWPDVHKIAGPTRVAVTDAVDVSGIVGLTCAVAVGAVEFSGRVPASARTTVSPRPLPDVHEIAGPLSRFRRSHRRRSACIPPGQLFPLALFPTSTNLWVSSNPLMVYTSPNGLLKLGVSCPPSFRDPAPDAPPMGYAAYDAGRVAEMRRRMVEVVDEANRWDPDAVADDGRCGCPGPIRVCTPAAYDGRSARGVAVPTPATGVAPWPSAWTLPRVPAPPQWDRSGRARWAADVYRAAAREKGVRRVASWLLFRRKSRLYSSDRERDESAAASDDDDEGWLEQRRLGLGEARAARGGLAV</sequence>
<organism evidence="1 2">
    <name type="scientific">Mycena pura</name>
    <dbReference type="NCBI Taxonomy" id="153505"/>
    <lineage>
        <taxon>Eukaryota</taxon>
        <taxon>Fungi</taxon>
        <taxon>Dikarya</taxon>
        <taxon>Basidiomycota</taxon>
        <taxon>Agaricomycotina</taxon>
        <taxon>Agaricomycetes</taxon>
        <taxon>Agaricomycetidae</taxon>
        <taxon>Agaricales</taxon>
        <taxon>Marasmiineae</taxon>
        <taxon>Mycenaceae</taxon>
        <taxon>Mycena</taxon>
    </lineage>
</organism>
<keyword evidence="2" id="KW-1185">Reference proteome</keyword>
<proteinExistence type="predicted"/>
<evidence type="ECO:0000313" key="1">
    <source>
        <dbReference type="EMBL" id="KAJ7203841.1"/>
    </source>
</evidence>
<protein>
    <submittedName>
        <fullName evidence="1">Uncharacterized protein</fullName>
    </submittedName>
</protein>
<dbReference type="Proteomes" id="UP001219525">
    <property type="component" value="Unassembled WGS sequence"/>
</dbReference>
<reference evidence="1" key="1">
    <citation type="submission" date="2023-03" db="EMBL/GenBank/DDBJ databases">
        <title>Massive genome expansion in bonnet fungi (Mycena s.s.) driven by repeated elements and novel gene families across ecological guilds.</title>
        <authorList>
            <consortium name="Lawrence Berkeley National Laboratory"/>
            <person name="Harder C.B."/>
            <person name="Miyauchi S."/>
            <person name="Viragh M."/>
            <person name="Kuo A."/>
            <person name="Thoen E."/>
            <person name="Andreopoulos B."/>
            <person name="Lu D."/>
            <person name="Skrede I."/>
            <person name="Drula E."/>
            <person name="Henrissat B."/>
            <person name="Morin E."/>
            <person name="Kohler A."/>
            <person name="Barry K."/>
            <person name="LaButti K."/>
            <person name="Morin E."/>
            <person name="Salamov A."/>
            <person name="Lipzen A."/>
            <person name="Mereny Z."/>
            <person name="Hegedus B."/>
            <person name="Baldrian P."/>
            <person name="Stursova M."/>
            <person name="Weitz H."/>
            <person name="Taylor A."/>
            <person name="Grigoriev I.V."/>
            <person name="Nagy L.G."/>
            <person name="Martin F."/>
            <person name="Kauserud H."/>
        </authorList>
    </citation>
    <scope>NUCLEOTIDE SEQUENCE</scope>
    <source>
        <strain evidence="1">9144</strain>
    </source>
</reference>
<dbReference type="AlphaFoldDB" id="A0AAD6V6I1"/>
<comment type="caution">
    <text evidence="1">The sequence shown here is derived from an EMBL/GenBank/DDBJ whole genome shotgun (WGS) entry which is preliminary data.</text>
</comment>
<name>A0AAD6V6I1_9AGAR</name>
<evidence type="ECO:0000313" key="2">
    <source>
        <dbReference type="Proteomes" id="UP001219525"/>
    </source>
</evidence>